<accession>A0ABM3K6Y0</accession>
<evidence type="ECO:0000256" key="6">
    <source>
        <dbReference type="ARBA" id="ARBA00022989"/>
    </source>
</evidence>
<feature type="transmembrane region" description="Helical" evidence="10">
    <location>
        <begin position="624"/>
        <end position="645"/>
    </location>
</feature>
<keyword evidence="8" id="KW-0675">Receptor</keyword>
<dbReference type="PANTHER" id="PTHR21137:SF35">
    <property type="entry name" value="ODORANT RECEPTOR 19A-RELATED"/>
    <property type="match status" value="1"/>
</dbReference>
<feature type="transmembrane region" description="Helical" evidence="10">
    <location>
        <begin position="275"/>
        <end position="299"/>
    </location>
</feature>
<feature type="transmembrane region" description="Helical" evidence="10">
    <location>
        <begin position="250"/>
        <end position="269"/>
    </location>
</feature>
<reference evidence="11" key="1">
    <citation type="submission" date="2025-05" db="UniProtKB">
        <authorList>
            <consortium name="RefSeq"/>
        </authorList>
    </citation>
    <scope>NUCLEOTIDE SEQUENCE [LARGE SCALE GENOMIC DNA]</scope>
</reference>
<gene>
    <name evidence="12" type="primary">LOC115066388</name>
</gene>
<feature type="transmembrane region" description="Helical" evidence="10">
    <location>
        <begin position="594"/>
        <end position="618"/>
    </location>
</feature>
<keyword evidence="9" id="KW-0807">Transducer</keyword>
<keyword evidence="2" id="KW-1003">Cell membrane</keyword>
<protein>
    <submittedName>
        <fullName evidence="12">Odorant receptor 33b-like</fullName>
    </submittedName>
</protein>
<evidence type="ECO:0000256" key="1">
    <source>
        <dbReference type="ARBA" id="ARBA00004651"/>
    </source>
</evidence>
<feature type="transmembrane region" description="Helical" evidence="10">
    <location>
        <begin position="124"/>
        <end position="152"/>
    </location>
</feature>
<evidence type="ECO:0000256" key="7">
    <source>
        <dbReference type="ARBA" id="ARBA00023136"/>
    </source>
</evidence>
<evidence type="ECO:0000256" key="5">
    <source>
        <dbReference type="ARBA" id="ARBA00022725"/>
    </source>
</evidence>
<evidence type="ECO:0000313" key="12">
    <source>
        <dbReference type="RefSeq" id="XP_049317238.1"/>
    </source>
</evidence>
<dbReference type="Proteomes" id="UP001652620">
    <property type="component" value="Chromosome 1"/>
</dbReference>
<feature type="transmembrane region" description="Helical" evidence="10">
    <location>
        <begin position="467"/>
        <end position="489"/>
    </location>
</feature>
<keyword evidence="11" id="KW-1185">Reference proteome</keyword>
<comment type="subcellular location">
    <subcellularLocation>
        <location evidence="1">Cell membrane</location>
        <topology evidence="1">Multi-pass membrane protein</topology>
    </subcellularLocation>
</comment>
<keyword evidence="7 10" id="KW-0472">Membrane</keyword>
<evidence type="ECO:0000256" key="3">
    <source>
        <dbReference type="ARBA" id="ARBA00022606"/>
    </source>
</evidence>
<organism evidence="11 12">
    <name type="scientific">Bactrocera dorsalis</name>
    <name type="common">Oriental fruit fly</name>
    <name type="synonym">Dacus dorsalis</name>
    <dbReference type="NCBI Taxonomy" id="27457"/>
    <lineage>
        <taxon>Eukaryota</taxon>
        <taxon>Metazoa</taxon>
        <taxon>Ecdysozoa</taxon>
        <taxon>Arthropoda</taxon>
        <taxon>Hexapoda</taxon>
        <taxon>Insecta</taxon>
        <taxon>Pterygota</taxon>
        <taxon>Neoptera</taxon>
        <taxon>Endopterygota</taxon>
        <taxon>Diptera</taxon>
        <taxon>Brachycera</taxon>
        <taxon>Muscomorpha</taxon>
        <taxon>Tephritoidea</taxon>
        <taxon>Tephritidae</taxon>
        <taxon>Bactrocera</taxon>
        <taxon>Bactrocera</taxon>
    </lineage>
</organism>
<keyword evidence="6 10" id="KW-1133">Transmembrane helix</keyword>
<feature type="transmembrane region" description="Helical" evidence="10">
    <location>
        <begin position="34"/>
        <end position="58"/>
    </location>
</feature>
<evidence type="ECO:0000256" key="10">
    <source>
        <dbReference type="SAM" id="Phobius"/>
    </source>
</evidence>
<evidence type="ECO:0000256" key="9">
    <source>
        <dbReference type="ARBA" id="ARBA00023224"/>
    </source>
</evidence>
<keyword evidence="5" id="KW-0552">Olfaction</keyword>
<dbReference type="InterPro" id="IPR004117">
    <property type="entry name" value="7tm6_olfct_rcpt"/>
</dbReference>
<keyword evidence="3" id="KW-0716">Sensory transduction</keyword>
<sequence>MDSKIDTVNIFKRLLFLWQILGSKTNYNKYLIGLYNIFVNIFATFAFPLHLLLGVIFASDKETVFTNLAIGISSIACTAKHLTLRPQLSQIISINKILQNLDQRVQNEEDTRYYMKNMRARCSFMINFFTVSYFSVSCMAVLTALTTANILYPAYVIVDWQNSTWKYLAVLVFQTYGLKMQIVQNLTNDVYGPMILCMLSGHIHLLSRRISRIGHERETEGDRNYEELVLCIDDYKVLMKQVERIISPSYMVQFTAVGINVVIGLLYLLFFADNLFAYCYYIFHILAIMIEIFPCCYYGSMVHLEFHALSYAIFRSNWTSQSRTFRRAAVTLTELTLRDVIVSAGGMITLDLDSFFKTCKMGYSIFTGKHTRYLRIVYDFWVNFAVTFGFTGHVIVGFFLSTNKDEFFNSLVISVACINSVMKHYILRYFKQEVWELNEIISQLDDRVRIKEDYDYYKRYIERPCKFMMRFFFSSYSSVSLTALMNGLATGDLLYPGYLPLPWRTSSSAYAACVIYQFYGVSMEIVKNLGNDLYGPLIYCMLSGHVHLLANRVSRVAHDNPENVEDNYKELCECIEDHKMLMNIKTKVERINSAVCMVQFFGVGVSLCIGLIYLLFFADNLFAYIYYSVHSMAIMTELFPCCYFGNMLECEYYDLSYAIFRSNWTTQPRPFRRNVVNFTELTLKEVSMYAGGMFRINLDTFFATCKMGYSFFTVVQSMK</sequence>
<feature type="transmembrane region" description="Helical" evidence="10">
    <location>
        <begin position="190"/>
        <end position="207"/>
    </location>
</feature>
<keyword evidence="4 10" id="KW-0812">Transmembrane</keyword>
<dbReference type="Pfam" id="PF02949">
    <property type="entry name" value="7tm_6"/>
    <property type="match status" value="2"/>
</dbReference>
<dbReference type="PANTHER" id="PTHR21137">
    <property type="entry name" value="ODORANT RECEPTOR"/>
    <property type="match status" value="1"/>
</dbReference>
<evidence type="ECO:0000256" key="4">
    <source>
        <dbReference type="ARBA" id="ARBA00022692"/>
    </source>
</evidence>
<evidence type="ECO:0000256" key="8">
    <source>
        <dbReference type="ARBA" id="ARBA00023170"/>
    </source>
</evidence>
<dbReference type="GeneID" id="115066388"/>
<feature type="transmembrane region" description="Helical" evidence="10">
    <location>
        <begin position="407"/>
        <end position="426"/>
    </location>
</feature>
<name>A0ABM3K6Y0_BACDO</name>
<evidence type="ECO:0000313" key="11">
    <source>
        <dbReference type="Proteomes" id="UP001652620"/>
    </source>
</evidence>
<feature type="transmembrane region" description="Helical" evidence="10">
    <location>
        <begin position="380"/>
        <end position="401"/>
    </location>
</feature>
<proteinExistence type="predicted"/>
<reference evidence="12" key="2">
    <citation type="submission" date="2025-08" db="UniProtKB">
        <authorList>
            <consortium name="RefSeq"/>
        </authorList>
    </citation>
    <scope>IDENTIFICATION</scope>
    <source>
        <tissue evidence="12">Adult</tissue>
    </source>
</reference>
<evidence type="ECO:0000256" key="2">
    <source>
        <dbReference type="ARBA" id="ARBA00022475"/>
    </source>
</evidence>
<dbReference type="RefSeq" id="XP_049317238.1">
    <property type="nucleotide sequence ID" value="XM_049461281.1"/>
</dbReference>